<dbReference type="EMBL" id="BAAAYN010000104">
    <property type="protein sequence ID" value="GAA3398923.1"/>
    <property type="molecule type" value="Genomic_DNA"/>
</dbReference>
<keyword evidence="3" id="KW-1185">Reference proteome</keyword>
<feature type="compositionally biased region" description="Basic and acidic residues" evidence="1">
    <location>
        <begin position="12"/>
        <end position="29"/>
    </location>
</feature>
<protein>
    <recommendedName>
        <fullName evidence="4">Small CPxCG-related zinc finger protein</fullName>
    </recommendedName>
</protein>
<proteinExistence type="predicted"/>
<evidence type="ECO:0000313" key="2">
    <source>
        <dbReference type="EMBL" id="GAA3398923.1"/>
    </source>
</evidence>
<evidence type="ECO:0000256" key="1">
    <source>
        <dbReference type="SAM" id="MobiDB-lite"/>
    </source>
</evidence>
<organism evidence="2 3">
    <name type="scientific">Cryptosporangium minutisporangium</name>
    <dbReference type="NCBI Taxonomy" id="113569"/>
    <lineage>
        <taxon>Bacteria</taxon>
        <taxon>Bacillati</taxon>
        <taxon>Actinomycetota</taxon>
        <taxon>Actinomycetes</taxon>
        <taxon>Cryptosporangiales</taxon>
        <taxon>Cryptosporangiaceae</taxon>
        <taxon>Cryptosporangium</taxon>
    </lineage>
</organism>
<evidence type="ECO:0008006" key="4">
    <source>
        <dbReference type="Google" id="ProtNLM"/>
    </source>
</evidence>
<dbReference type="RefSeq" id="WP_345733914.1">
    <property type="nucleotide sequence ID" value="NZ_BAAAYN010000104.1"/>
</dbReference>
<feature type="region of interest" description="Disordered" evidence="1">
    <location>
        <begin position="1"/>
        <end position="29"/>
    </location>
</feature>
<reference evidence="3" key="1">
    <citation type="journal article" date="2019" name="Int. J. Syst. Evol. Microbiol.">
        <title>The Global Catalogue of Microorganisms (GCM) 10K type strain sequencing project: providing services to taxonomists for standard genome sequencing and annotation.</title>
        <authorList>
            <consortium name="The Broad Institute Genomics Platform"/>
            <consortium name="The Broad Institute Genome Sequencing Center for Infectious Disease"/>
            <person name="Wu L."/>
            <person name="Ma J."/>
        </authorList>
    </citation>
    <scope>NUCLEOTIDE SEQUENCE [LARGE SCALE GENOMIC DNA]</scope>
    <source>
        <strain evidence="3">JCM 9458</strain>
    </source>
</reference>
<sequence>MGWFRRLSGHKRSSDDLTADRDAFDKASSRSEPIDFVDWLAQMVAAVQRGDAETVRQGGAHYTTCPKCSAVIHAIDAWPDDMKRDSSGYMNVGCPQCAALWWKY</sequence>
<dbReference type="Proteomes" id="UP001501676">
    <property type="component" value="Unassembled WGS sequence"/>
</dbReference>
<accession>A0ABP6TC28</accession>
<gene>
    <name evidence="2" type="ORF">GCM10020369_83590</name>
</gene>
<comment type="caution">
    <text evidence="2">The sequence shown here is derived from an EMBL/GenBank/DDBJ whole genome shotgun (WGS) entry which is preliminary data.</text>
</comment>
<evidence type="ECO:0000313" key="3">
    <source>
        <dbReference type="Proteomes" id="UP001501676"/>
    </source>
</evidence>
<name>A0ABP6TC28_9ACTN</name>